<keyword evidence="2 5" id="KW-0812">Transmembrane</keyword>
<sequence>MSDIGIITFLLIALTFVISYRGFKDQSFYYKYTFEIDKILIYKDYKRLITSGFLHISWMHLIFNMLSLYIFSYNVEAYLGSFKFLVIYFSGLIGGNLLSLFIHRYHDDYSAVGASGAVCAVIFASIALFPSMQIGFFLLPISFPAWVYGLGYVLFSIYAVRSRKDNVGHDAHLGGAIIGMVVAILMHPSSIMENYRPILLIITPAAVFLYIIITRPHLLFVDNNFFNRHYRNVTIDQKYNIAKHETQQEIDRILDKINTKGMASLTAKERKALEKFAEKK</sequence>
<dbReference type="SUPFAM" id="SSF144091">
    <property type="entry name" value="Rhomboid-like"/>
    <property type="match status" value="1"/>
</dbReference>
<dbReference type="Proteomes" id="UP001560573">
    <property type="component" value="Unassembled WGS sequence"/>
</dbReference>
<feature type="transmembrane region" description="Helical" evidence="5">
    <location>
        <begin position="6"/>
        <end position="23"/>
    </location>
</feature>
<reference evidence="8 9" key="1">
    <citation type="submission" date="2023-07" db="EMBL/GenBank/DDBJ databases">
        <authorList>
            <person name="Lian W.-H."/>
        </authorList>
    </citation>
    <scope>NUCLEOTIDE SEQUENCE [LARGE SCALE GENOMIC DNA]</scope>
    <source>
        <strain evidence="8 9">SYSU DXS3180</strain>
    </source>
</reference>
<evidence type="ECO:0000256" key="5">
    <source>
        <dbReference type="SAM" id="Phobius"/>
    </source>
</evidence>
<dbReference type="PANTHER" id="PTHR43731:SF34">
    <property type="entry name" value="PEPTIDASE S54 RHOMBOID DOMAIN-CONTAINING PROTEIN"/>
    <property type="match status" value="1"/>
</dbReference>
<feature type="transmembrane region" description="Helical" evidence="5">
    <location>
        <begin position="77"/>
        <end position="102"/>
    </location>
</feature>
<dbReference type="InterPro" id="IPR046483">
    <property type="entry name" value="DUF6576"/>
</dbReference>
<dbReference type="InterPro" id="IPR035952">
    <property type="entry name" value="Rhomboid-like_sf"/>
</dbReference>
<dbReference type="PANTHER" id="PTHR43731">
    <property type="entry name" value="RHOMBOID PROTEASE"/>
    <property type="match status" value="1"/>
</dbReference>
<comment type="subcellular location">
    <subcellularLocation>
        <location evidence="1">Membrane</location>
        <topology evidence="1">Multi-pass membrane protein</topology>
    </subcellularLocation>
</comment>
<feature type="domain" description="Peptidase S54 rhomboid" evidence="6">
    <location>
        <begin position="45"/>
        <end position="188"/>
    </location>
</feature>
<evidence type="ECO:0000313" key="9">
    <source>
        <dbReference type="Proteomes" id="UP001560573"/>
    </source>
</evidence>
<comment type="caution">
    <text evidence="8">The sequence shown here is derived from an EMBL/GenBank/DDBJ whole genome shotgun (WGS) entry which is preliminary data.</text>
</comment>
<dbReference type="InterPro" id="IPR022764">
    <property type="entry name" value="Peptidase_S54_rhomboid_dom"/>
</dbReference>
<dbReference type="GO" id="GO:0006508">
    <property type="term" value="P:proteolysis"/>
    <property type="evidence" value="ECO:0007669"/>
    <property type="project" value="UniProtKB-KW"/>
</dbReference>
<dbReference type="Pfam" id="PF20216">
    <property type="entry name" value="DUF6576"/>
    <property type="match status" value="1"/>
</dbReference>
<gene>
    <name evidence="8" type="ORF">QTN47_04690</name>
</gene>
<proteinExistence type="predicted"/>
<evidence type="ECO:0000259" key="7">
    <source>
        <dbReference type="Pfam" id="PF20216"/>
    </source>
</evidence>
<dbReference type="EC" id="3.4.21.-" evidence="8"/>
<name>A0ABV3ZE84_9BACT</name>
<evidence type="ECO:0000256" key="3">
    <source>
        <dbReference type="ARBA" id="ARBA00022989"/>
    </source>
</evidence>
<dbReference type="Gene3D" id="1.20.1540.10">
    <property type="entry name" value="Rhomboid-like"/>
    <property type="match status" value="1"/>
</dbReference>
<keyword evidence="8" id="KW-0645">Protease</keyword>
<feature type="transmembrane region" description="Helical" evidence="5">
    <location>
        <begin position="48"/>
        <end position="71"/>
    </location>
</feature>
<organism evidence="8 9">
    <name type="scientific">Danxiaibacter flavus</name>
    <dbReference type="NCBI Taxonomy" id="3049108"/>
    <lineage>
        <taxon>Bacteria</taxon>
        <taxon>Pseudomonadati</taxon>
        <taxon>Bacteroidota</taxon>
        <taxon>Chitinophagia</taxon>
        <taxon>Chitinophagales</taxon>
        <taxon>Chitinophagaceae</taxon>
        <taxon>Danxiaibacter</taxon>
    </lineage>
</organism>
<evidence type="ECO:0000259" key="6">
    <source>
        <dbReference type="Pfam" id="PF01694"/>
    </source>
</evidence>
<accession>A0ABV3ZE84</accession>
<evidence type="ECO:0000256" key="1">
    <source>
        <dbReference type="ARBA" id="ARBA00004141"/>
    </source>
</evidence>
<dbReference type="RefSeq" id="WP_369328173.1">
    <property type="nucleotide sequence ID" value="NZ_JAULBC010000001.1"/>
</dbReference>
<keyword evidence="8" id="KW-0378">Hydrolase</keyword>
<keyword evidence="9" id="KW-1185">Reference proteome</keyword>
<feature type="domain" description="DUF6576" evidence="7">
    <location>
        <begin position="234"/>
        <end position="279"/>
    </location>
</feature>
<protein>
    <submittedName>
        <fullName evidence="8">Rhomboid family intramembrane serine protease</fullName>
        <ecNumber evidence="8">3.4.21.-</ecNumber>
    </submittedName>
</protein>
<evidence type="ECO:0000256" key="2">
    <source>
        <dbReference type="ARBA" id="ARBA00022692"/>
    </source>
</evidence>
<dbReference type="GO" id="GO:0008233">
    <property type="term" value="F:peptidase activity"/>
    <property type="evidence" value="ECO:0007669"/>
    <property type="project" value="UniProtKB-KW"/>
</dbReference>
<dbReference type="EMBL" id="JAULBC010000001">
    <property type="protein sequence ID" value="MEX6686778.1"/>
    <property type="molecule type" value="Genomic_DNA"/>
</dbReference>
<evidence type="ECO:0000256" key="4">
    <source>
        <dbReference type="ARBA" id="ARBA00023136"/>
    </source>
</evidence>
<feature type="transmembrane region" description="Helical" evidence="5">
    <location>
        <begin position="109"/>
        <end position="129"/>
    </location>
</feature>
<evidence type="ECO:0000313" key="8">
    <source>
        <dbReference type="EMBL" id="MEX6686778.1"/>
    </source>
</evidence>
<feature type="transmembrane region" description="Helical" evidence="5">
    <location>
        <begin position="195"/>
        <end position="213"/>
    </location>
</feature>
<dbReference type="InterPro" id="IPR050925">
    <property type="entry name" value="Rhomboid_protease_S54"/>
</dbReference>
<dbReference type="Pfam" id="PF01694">
    <property type="entry name" value="Rhomboid"/>
    <property type="match status" value="1"/>
</dbReference>
<feature type="transmembrane region" description="Helical" evidence="5">
    <location>
        <begin position="171"/>
        <end position="189"/>
    </location>
</feature>
<feature type="transmembrane region" description="Helical" evidence="5">
    <location>
        <begin position="135"/>
        <end position="159"/>
    </location>
</feature>
<keyword evidence="3 5" id="KW-1133">Transmembrane helix</keyword>
<keyword evidence="4 5" id="KW-0472">Membrane</keyword>